<evidence type="ECO:0000313" key="5">
    <source>
        <dbReference type="EMBL" id="SFV16442.1"/>
    </source>
</evidence>
<dbReference type="PANTHER" id="PTHR18895">
    <property type="entry name" value="HEMK METHYLTRANSFERASE"/>
    <property type="match status" value="1"/>
</dbReference>
<dbReference type="AlphaFoldDB" id="A0A1I7M3B1"/>
<dbReference type="GO" id="GO:0032259">
    <property type="term" value="P:methylation"/>
    <property type="evidence" value="ECO:0007669"/>
    <property type="project" value="UniProtKB-KW"/>
</dbReference>
<dbReference type="PANTHER" id="PTHR18895:SF74">
    <property type="entry name" value="MTRF1L RELEASE FACTOR GLUTAMINE METHYLTRANSFERASE"/>
    <property type="match status" value="1"/>
</dbReference>
<feature type="region of interest" description="Disordered" evidence="3">
    <location>
        <begin position="1"/>
        <end position="31"/>
    </location>
</feature>
<dbReference type="GO" id="GO:0003676">
    <property type="term" value="F:nucleic acid binding"/>
    <property type="evidence" value="ECO:0007669"/>
    <property type="project" value="InterPro"/>
</dbReference>
<keyword evidence="2" id="KW-0949">S-adenosyl-L-methionine</keyword>
<dbReference type="InterPro" id="IPR002052">
    <property type="entry name" value="DNA_methylase_N6_adenine_CS"/>
</dbReference>
<dbReference type="SUPFAM" id="SSF53335">
    <property type="entry name" value="S-adenosyl-L-methionine-dependent methyltransferases"/>
    <property type="match status" value="1"/>
</dbReference>
<sequence>MAESDQYHAPNCNPIHHPFHDQATSPRPGGLDRSALLEAGRILQALDYRFTTVTPATQARVLAREPDAWARGLRDVFGWSRPYHAGVLPPELAALMSLTGLAKPHGDGWRSTVRCSSLGERLYFHSAYPTGDADAVFFGPDTSRFIRALNHELTMWPCTPQRIADLGCGSGAAAIELARRFRTAEVLAVDINDAALAITEVNAALAGVSNVWLLHSDLLAQAEGGFDLIVANPPYLLDAAERSYRHGGGALGEGLALRIVDTALRRLRPGGTLMLYTGVAMVDGEDPFLEHVKARLAGAPCRWRYQEIDPDVFGEELELPAYAGAERIAAVWLTVTLD</sequence>
<dbReference type="PROSITE" id="PS00092">
    <property type="entry name" value="N6_MTASE"/>
    <property type="match status" value="1"/>
</dbReference>
<gene>
    <name evidence="5" type="ORF">SAMN05216552_10528</name>
</gene>
<dbReference type="GO" id="GO:0036009">
    <property type="term" value="F:protein-glutamine N-methyltransferase activity"/>
    <property type="evidence" value="ECO:0007669"/>
    <property type="project" value="TreeGrafter"/>
</dbReference>
<dbReference type="Proteomes" id="UP000199391">
    <property type="component" value="Unassembled WGS sequence"/>
</dbReference>
<dbReference type="CDD" id="cd02440">
    <property type="entry name" value="AdoMet_MTases"/>
    <property type="match status" value="1"/>
</dbReference>
<dbReference type="Pfam" id="PF05175">
    <property type="entry name" value="MTS"/>
    <property type="match status" value="1"/>
</dbReference>
<evidence type="ECO:0000256" key="1">
    <source>
        <dbReference type="ARBA" id="ARBA00022603"/>
    </source>
</evidence>
<dbReference type="OrthoDB" id="5383291at2"/>
<dbReference type="InterPro" id="IPR050320">
    <property type="entry name" value="N5-glutamine_MTase"/>
</dbReference>
<accession>A0A1I7M3B1</accession>
<keyword evidence="1 5" id="KW-0489">Methyltransferase</keyword>
<evidence type="ECO:0000256" key="3">
    <source>
        <dbReference type="SAM" id="MobiDB-lite"/>
    </source>
</evidence>
<dbReference type="Gene3D" id="3.40.50.150">
    <property type="entry name" value="Vaccinia Virus protein VP39"/>
    <property type="match status" value="1"/>
</dbReference>
<dbReference type="EMBL" id="FPBO01000052">
    <property type="protein sequence ID" value="SFV16442.1"/>
    <property type="molecule type" value="Genomic_DNA"/>
</dbReference>
<proteinExistence type="predicted"/>
<name>A0A1I7M3B1_9BURK</name>
<dbReference type="InterPro" id="IPR007848">
    <property type="entry name" value="Small_mtfrase_dom"/>
</dbReference>
<feature type="domain" description="Methyltransferase small" evidence="4">
    <location>
        <begin position="159"/>
        <end position="275"/>
    </location>
</feature>
<keyword evidence="1 5" id="KW-0808">Transferase</keyword>
<dbReference type="InterPro" id="IPR029063">
    <property type="entry name" value="SAM-dependent_MTases_sf"/>
</dbReference>
<organism evidence="5 6">
    <name type="scientific">Pseudoduganella namucuonensis</name>
    <dbReference type="NCBI Taxonomy" id="1035707"/>
    <lineage>
        <taxon>Bacteria</taxon>
        <taxon>Pseudomonadati</taxon>
        <taxon>Pseudomonadota</taxon>
        <taxon>Betaproteobacteria</taxon>
        <taxon>Burkholderiales</taxon>
        <taxon>Oxalobacteraceae</taxon>
        <taxon>Telluria group</taxon>
        <taxon>Pseudoduganella</taxon>
    </lineage>
</organism>
<evidence type="ECO:0000256" key="2">
    <source>
        <dbReference type="ARBA" id="ARBA00022691"/>
    </source>
</evidence>
<evidence type="ECO:0000313" key="6">
    <source>
        <dbReference type="Proteomes" id="UP000199391"/>
    </source>
</evidence>
<dbReference type="STRING" id="1035707.SAMN05216552_10528"/>
<reference evidence="6" key="1">
    <citation type="submission" date="2016-10" db="EMBL/GenBank/DDBJ databases">
        <authorList>
            <person name="Varghese N."/>
            <person name="Submissions S."/>
        </authorList>
    </citation>
    <scope>NUCLEOTIDE SEQUENCE [LARGE SCALE GENOMIC DNA]</scope>
    <source>
        <strain evidence="6">CGMCC 1.11014</strain>
    </source>
</reference>
<dbReference type="RefSeq" id="WP_093560822.1">
    <property type="nucleotide sequence ID" value="NZ_FPBO01000052.1"/>
</dbReference>
<keyword evidence="6" id="KW-1185">Reference proteome</keyword>
<evidence type="ECO:0000259" key="4">
    <source>
        <dbReference type="Pfam" id="PF05175"/>
    </source>
</evidence>
<protein>
    <submittedName>
        <fullName evidence="5">HemK family putative methylases</fullName>
    </submittedName>
</protein>